<gene>
    <name evidence="1" type="ORF">IE53DRAFT_324728</name>
</gene>
<organism evidence="1 2">
    <name type="scientific">Violaceomyces palustris</name>
    <dbReference type="NCBI Taxonomy" id="1673888"/>
    <lineage>
        <taxon>Eukaryota</taxon>
        <taxon>Fungi</taxon>
        <taxon>Dikarya</taxon>
        <taxon>Basidiomycota</taxon>
        <taxon>Ustilaginomycotina</taxon>
        <taxon>Ustilaginomycetes</taxon>
        <taxon>Violaceomycetales</taxon>
        <taxon>Violaceomycetaceae</taxon>
        <taxon>Violaceomyces</taxon>
    </lineage>
</organism>
<keyword evidence="2" id="KW-1185">Reference proteome</keyword>
<sequence>MSASLISTFAANPTTIRAQSTKLSVDPKGERIVYTQARSVIVRSLNDPKASFTYSQHSQPATVARISPSGYYVASADVSGTVRVWDIAGTDQILKNEVKVIAGKINDLVWDGESKRIIAVGEGREKYGHAFTFDTGSSVGEIIGHSKPINAVAVRRDRPFRAVTASDDNSLIFYHGVPYKYNKTITAHTKFVQDVSYSPSGDHFVSVGSDSKVFLYDGKTGDLISDLSSKVSEGHVGTIFAVDFSPDSKRIVTAGADGTVKVWDVSAEKLVANFDFNGQNARQGGQKVEDQQVGVTFAGDSRVVSLSFSGDLNVIDLSNESVKQLYGACKSVGVGSLDLSPDGKSLVAGCFDGRILTWDVALGVCSPLENGGRHGSAVTGIASSKTDIISTGMDDSIRRIKDGGVDPTVIPTTGQPKASAVSQDGTVFVVVPNGIDIVPPGSTSKLHQSLSAGSSPSAIATDAQGRTVAVGYEAGKVEVFEWDGKAFKSVGKLENGRSIISALALDPHGGLLAAGESNGKILVYDLKTMSLKFSQWVFHTGRIHSIRFSPDGTQAVSGSLDTNIYIWSTAKPTKNIAIKNAHAGGVSSVCWLNNELIASAGADGCIRTVSV</sequence>
<evidence type="ECO:0000313" key="2">
    <source>
        <dbReference type="Proteomes" id="UP000245626"/>
    </source>
</evidence>
<reference evidence="1 2" key="1">
    <citation type="journal article" date="2018" name="Mol. Biol. Evol.">
        <title>Broad Genomic Sampling Reveals a Smut Pathogenic Ancestry of the Fungal Clade Ustilaginomycotina.</title>
        <authorList>
            <person name="Kijpornyongpan T."/>
            <person name="Mondo S.J."/>
            <person name="Barry K."/>
            <person name="Sandor L."/>
            <person name="Lee J."/>
            <person name="Lipzen A."/>
            <person name="Pangilinan J."/>
            <person name="LaButti K."/>
            <person name="Hainaut M."/>
            <person name="Henrissat B."/>
            <person name="Grigoriev I.V."/>
            <person name="Spatafora J.W."/>
            <person name="Aime M.C."/>
        </authorList>
    </citation>
    <scope>NUCLEOTIDE SEQUENCE [LARGE SCALE GENOMIC DNA]</scope>
    <source>
        <strain evidence="1 2">SA 807</strain>
    </source>
</reference>
<protein>
    <submittedName>
        <fullName evidence="1">Actin interacting protein 1</fullName>
    </submittedName>
</protein>
<name>A0ACD0P600_9BASI</name>
<dbReference type="EMBL" id="KZ819723">
    <property type="protein sequence ID" value="PWN53481.1"/>
    <property type="molecule type" value="Genomic_DNA"/>
</dbReference>
<accession>A0ACD0P600</accession>
<dbReference type="Proteomes" id="UP000245626">
    <property type="component" value="Unassembled WGS sequence"/>
</dbReference>
<proteinExistence type="predicted"/>
<evidence type="ECO:0000313" key="1">
    <source>
        <dbReference type="EMBL" id="PWN53481.1"/>
    </source>
</evidence>